<evidence type="ECO:0000313" key="3">
    <source>
        <dbReference type="EMBL" id="PKQ65156.1"/>
    </source>
</evidence>
<reference evidence="3 4" key="1">
    <citation type="journal article" date="2017" name="Front. Microbiol.">
        <title>Labilibaculum manganireducens gen. nov., sp. nov. and Labilibaculum filiforme sp. nov., Novel Bacteroidetes Isolated from Subsurface Sediments of the Baltic Sea.</title>
        <authorList>
            <person name="Vandieken V."/>
            <person name="Marshall I.P."/>
            <person name="Niemann H."/>
            <person name="Engelen B."/>
            <person name="Cypionka H."/>
        </authorList>
    </citation>
    <scope>NUCLEOTIDE SEQUENCE [LARGE SCALE GENOMIC DNA]</scope>
    <source>
        <strain evidence="3 4">59.16B</strain>
    </source>
</reference>
<dbReference type="RefSeq" id="WP_101260264.1">
    <property type="nucleotide sequence ID" value="NZ_MVDD01000002.1"/>
</dbReference>
<gene>
    <name evidence="3" type="ORF">BZG02_04840</name>
</gene>
<dbReference type="PROSITE" id="PS50263">
    <property type="entry name" value="CN_HYDROLASE"/>
    <property type="match status" value="1"/>
</dbReference>
<dbReference type="OrthoDB" id="9801938at2"/>
<dbReference type="PANTHER" id="PTHR43674:SF2">
    <property type="entry name" value="BETA-UREIDOPROPIONASE"/>
    <property type="match status" value="1"/>
</dbReference>
<dbReference type="InterPro" id="IPR036526">
    <property type="entry name" value="C-N_Hydrolase_sf"/>
</dbReference>
<dbReference type="Gene3D" id="3.60.110.10">
    <property type="entry name" value="Carbon-nitrogen hydrolase"/>
    <property type="match status" value="1"/>
</dbReference>
<sequence>MKIALIQFAPVFGDLEATMNFLKALLHKAKDADLLVLPELTNTGYNFHSKEEAFALSETVGNSVFLEFIKEACQQYNFTVATGFLEREGDLLYNSAVLLNKKGVIGSYRKLHLFMNEKNIFEKGNLGLPVFTVDEVKIGMLVCFDWMFPEVWRKLALQGVDIILHPSNLVLPYAQSVIPSYALVNRIFIATANRIGTEKDLSFTGQSIFVNPKGEVLAEAGESETILFVDIDPEMARDKMITPKNDVFKDRRTDIYE</sequence>
<proteinExistence type="predicted"/>
<protein>
    <recommendedName>
        <fullName evidence="2">CN hydrolase domain-containing protein</fullName>
    </recommendedName>
</protein>
<dbReference type="SUPFAM" id="SSF56317">
    <property type="entry name" value="Carbon-nitrogen hydrolase"/>
    <property type="match status" value="1"/>
</dbReference>
<organism evidence="3 4">
    <name type="scientific">Labilibaculum filiforme</name>
    <dbReference type="NCBI Taxonomy" id="1940526"/>
    <lineage>
        <taxon>Bacteria</taxon>
        <taxon>Pseudomonadati</taxon>
        <taxon>Bacteroidota</taxon>
        <taxon>Bacteroidia</taxon>
        <taxon>Marinilabiliales</taxon>
        <taxon>Marinifilaceae</taxon>
        <taxon>Labilibaculum</taxon>
    </lineage>
</organism>
<dbReference type="InterPro" id="IPR003010">
    <property type="entry name" value="C-N_Hydrolase"/>
</dbReference>
<feature type="domain" description="CN hydrolase" evidence="2">
    <location>
        <begin position="1"/>
        <end position="233"/>
    </location>
</feature>
<dbReference type="InterPro" id="IPR050345">
    <property type="entry name" value="Aliph_Amidase/BUP"/>
</dbReference>
<evidence type="ECO:0000259" key="2">
    <source>
        <dbReference type="PROSITE" id="PS50263"/>
    </source>
</evidence>
<keyword evidence="1" id="KW-0378">Hydrolase</keyword>
<accession>A0A2N3I4D2</accession>
<dbReference type="PANTHER" id="PTHR43674">
    <property type="entry name" value="NITRILASE C965.09-RELATED"/>
    <property type="match status" value="1"/>
</dbReference>
<dbReference type="Pfam" id="PF00795">
    <property type="entry name" value="CN_hydrolase"/>
    <property type="match status" value="1"/>
</dbReference>
<evidence type="ECO:0000256" key="1">
    <source>
        <dbReference type="ARBA" id="ARBA00022801"/>
    </source>
</evidence>
<evidence type="ECO:0000313" key="4">
    <source>
        <dbReference type="Proteomes" id="UP000233535"/>
    </source>
</evidence>
<dbReference type="EMBL" id="MVDD01000002">
    <property type="protein sequence ID" value="PKQ65156.1"/>
    <property type="molecule type" value="Genomic_DNA"/>
</dbReference>
<dbReference type="GO" id="GO:0016811">
    <property type="term" value="F:hydrolase activity, acting on carbon-nitrogen (but not peptide) bonds, in linear amides"/>
    <property type="evidence" value="ECO:0007669"/>
    <property type="project" value="TreeGrafter"/>
</dbReference>
<name>A0A2N3I4D2_9BACT</name>
<comment type="caution">
    <text evidence="3">The sequence shown here is derived from an EMBL/GenBank/DDBJ whole genome shotgun (WGS) entry which is preliminary data.</text>
</comment>
<dbReference type="AlphaFoldDB" id="A0A2N3I4D2"/>
<keyword evidence="4" id="KW-1185">Reference proteome</keyword>
<dbReference type="Proteomes" id="UP000233535">
    <property type="component" value="Unassembled WGS sequence"/>
</dbReference>